<sequence length="118" mass="12608">MAKDDLDVTTFLPADSAAALAERLGAVRVPAAPSTAASLAAFAAALHFPDYFGGNLDALLDCLRDRPATAPPLWWCDVARLRDADPSGYRAILRVFTDWQAERPAAGRTEVYVSDTGT</sequence>
<comment type="similarity">
    <text evidence="1">Belongs to the barstar family.</text>
</comment>
<name>A0A849A5H7_9ACTN</name>
<dbReference type="Pfam" id="PF01337">
    <property type="entry name" value="Barstar"/>
    <property type="match status" value="1"/>
</dbReference>
<dbReference type="Gene3D" id="3.30.370.10">
    <property type="entry name" value="Barstar-like"/>
    <property type="match status" value="1"/>
</dbReference>
<dbReference type="Proteomes" id="UP000562984">
    <property type="component" value="Unassembled WGS sequence"/>
</dbReference>
<evidence type="ECO:0000259" key="2">
    <source>
        <dbReference type="Pfam" id="PF01337"/>
    </source>
</evidence>
<dbReference type="InterPro" id="IPR000468">
    <property type="entry name" value="Barstar"/>
</dbReference>
<gene>
    <name evidence="3" type="ORF">HKD39_06240</name>
</gene>
<dbReference type="EMBL" id="JABEND010000003">
    <property type="protein sequence ID" value="NNG35317.1"/>
    <property type="molecule type" value="Genomic_DNA"/>
</dbReference>
<evidence type="ECO:0000256" key="1">
    <source>
        <dbReference type="ARBA" id="ARBA00006845"/>
    </source>
</evidence>
<comment type="caution">
    <text evidence="3">The sequence shown here is derived from an EMBL/GenBank/DDBJ whole genome shotgun (WGS) entry which is preliminary data.</text>
</comment>
<reference evidence="3 4" key="1">
    <citation type="submission" date="2020-05" db="EMBL/GenBank/DDBJ databases">
        <title>Nakamurella sp. DB0629 isolated from air conditioner.</title>
        <authorList>
            <person name="Kim D.H."/>
            <person name="Kim D.-U."/>
        </authorList>
    </citation>
    <scope>NUCLEOTIDE SEQUENCE [LARGE SCALE GENOMIC DNA]</scope>
    <source>
        <strain evidence="3 4">DB0629</strain>
    </source>
</reference>
<protein>
    <submittedName>
        <fullName evidence="3">Barstar family protein</fullName>
    </submittedName>
</protein>
<proteinExistence type="inferred from homology"/>
<feature type="domain" description="Barstar (barnase inhibitor)" evidence="2">
    <location>
        <begin position="30"/>
        <end position="103"/>
    </location>
</feature>
<accession>A0A849A5H7</accession>
<dbReference type="AlphaFoldDB" id="A0A849A5H7"/>
<evidence type="ECO:0000313" key="4">
    <source>
        <dbReference type="Proteomes" id="UP000562984"/>
    </source>
</evidence>
<dbReference type="SUPFAM" id="SSF52038">
    <property type="entry name" value="Barstar-related"/>
    <property type="match status" value="1"/>
</dbReference>
<organism evidence="3 4">
    <name type="scientific">Nakamurella aerolata</name>
    <dbReference type="NCBI Taxonomy" id="1656892"/>
    <lineage>
        <taxon>Bacteria</taxon>
        <taxon>Bacillati</taxon>
        <taxon>Actinomycetota</taxon>
        <taxon>Actinomycetes</taxon>
        <taxon>Nakamurellales</taxon>
        <taxon>Nakamurellaceae</taxon>
        <taxon>Nakamurella</taxon>
    </lineage>
</organism>
<evidence type="ECO:0000313" key="3">
    <source>
        <dbReference type="EMBL" id="NNG35317.1"/>
    </source>
</evidence>
<keyword evidence="4" id="KW-1185">Reference proteome</keyword>
<dbReference type="InterPro" id="IPR035905">
    <property type="entry name" value="Barstar-like_sf"/>
</dbReference>